<dbReference type="VEuPathDB" id="MicrosporidiaDB:A0H76_717"/>
<sequence>MFTVTEVSPDVCDSIYTVDRDLNVEFEEPIGYQQKVESERTVTKYLEMGKITDNVTEVKCNGCTLFTDFDQLSKEFNIK</sequence>
<reference evidence="1 2" key="1">
    <citation type="journal article" date="2017" name="Environ. Microbiol.">
        <title>Decay of the glycolytic pathway and adaptation to intranuclear parasitism within Enterocytozoonidae microsporidia.</title>
        <authorList>
            <person name="Wiredu Boakye D."/>
            <person name="Jaroenlak P."/>
            <person name="Prachumwat A."/>
            <person name="Williams T.A."/>
            <person name="Bateman K.S."/>
            <person name="Itsathitphaisarn O."/>
            <person name="Sritunyalucksana K."/>
            <person name="Paszkiewicz K.H."/>
            <person name="Moore K.A."/>
            <person name="Stentiford G.D."/>
            <person name="Williams B.A."/>
        </authorList>
    </citation>
    <scope>NUCLEOTIDE SEQUENCE [LARGE SCALE GENOMIC DNA]</scope>
    <source>
        <strain evidence="2">canceri</strain>
    </source>
</reference>
<evidence type="ECO:0000313" key="1">
    <source>
        <dbReference type="EMBL" id="ORD99518.1"/>
    </source>
</evidence>
<protein>
    <submittedName>
        <fullName evidence="1">Uncharacterized protein</fullName>
    </submittedName>
</protein>
<dbReference type="VEuPathDB" id="MicrosporidiaDB:HERIO_1804"/>
<proteinExistence type="predicted"/>
<name>A0A1X0QIC0_9MICR</name>
<dbReference type="AlphaFoldDB" id="A0A1X0QIC0"/>
<organism evidence="1 2">
    <name type="scientific">Hepatospora eriocheir</name>
    <dbReference type="NCBI Taxonomy" id="1081669"/>
    <lineage>
        <taxon>Eukaryota</taxon>
        <taxon>Fungi</taxon>
        <taxon>Fungi incertae sedis</taxon>
        <taxon>Microsporidia</taxon>
        <taxon>Hepatosporidae</taxon>
        <taxon>Hepatospora</taxon>
    </lineage>
</organism>
<dbReference type="Proteomes" id="UP000192501">
    <property type="component" value="Unassembled WGS sequence"/>
</dbReference>
<evidence type="ECO:0000313" key="2">
    <source>
        <dbReference type="Proteomes" id="UP000192501"/>
    </source>
</evidence>
<accession>A0A1X0QIC0</accession>
<comment type="caution">
    <text evidence="1">The sequence shown here is derived from an EMBL/GenBank/DDBJ whole genome shotgun (WGS) entry which is preliminary data.</text>
</comment>
<dbReference type="EMBL" id="LTAI01000175">
    <property type="protein sequence ID" value="ORD99518.1"/>
    <property type="molecule type" value="Genomic_DNA"/>
</dbReference>
<gene>
    <name evidence="1" type="ORF">A0H76_717</name>
</gene>